<organism evidence="2 3">
    <name type="scientific">Acrobeloides nanus</name>
    <dbReference type="NCBI Taxonomy" id="290746"/>
    <lineage>
        <taxon>Eukaryota</taxon>
        <taxon>Metazoa</taxon>
        <taxon>Ecdysozoa</taxon>
        <taxon>Nematoda</taxon>
        <taxon>Chromadorea</taxon>
        <taxon>Rhabditida</taxon>
        <taxon>Tylenchina</taxon>
        <taxon>Cephalobomorpha</taxon>
        <taxon>Cephaloboidea</taxon>
        <taxon>Cephalobidae</taxon>
        <taxon>Acrobeloides</taxon>
    </lineage>
</organism>
<dbReference type="Proteomes" id="UP000887540">
    <property type="component" value="Unplaced"/>
</dbReference>
<proteinExistence type="predicted"/>
<name>A0A914C777_9BILA</name>
<evidence type="ECO:0000313" key="3">
    <source>
        <dbReference type="WBParaSite" id="ACRNAN_Path_48.g178.t2"/>
    </source>
</evidence>
<protein>
    <submittedName>
        <fullName evidence="3">Uncharacterized protein</fullName>
    </submittedName>
</protein>
<keyword evidence="2" id="KW-1185">Reference proteome</keyword>
<dbReference type="WBParaSite" id="ACRNAN_Path_48.g178.t2">
    <property type="protein sequence ID" value="ACRNAN_Path_48.g178.t2"/>
    <property type="gene ID" value="ACRNAN_Path_48.g178"/>
</dbReference>
<feature type="compositionally biased region" description="Polar residues" evidence="1">
    <location>
        <begin position="142"/>
        <end position="160"/>
    </location>
</feature>
<evidence type="ECO:0000313" key="2">
    <source>
        <dbReference type="Proteomes" id="UP000887540"/>
    </source>
</evidence>
<dbReference type="AlphaFoldDB" id="A0A914C777"/>
<evidence type="ECO:0000256" key="1">
    <source>
        <dbReference type="SAM" id="MobiDB-lite"/>
    </source>
</evidence>
<feature type="region of interest" description="Disordered" evidence="1">
    <location>
        <begin position="134"/>
        <end position="177"/>
    </location>
</feature>
<sequence length="187" mass="21344">MISTENAYFPDCCIFGQPWEPAAPDFANNLPYNKTIDLCDNDETIDFYIRTMWDNNTEYNVFGYGFSKNLTTDGTNSWRKGARFFMLGYEGWISQFFYDFEAQKPDPSVFELPDICKNAPLCYYLQPTTTETITDPTSKTTMDPTSKTTMDPTSKINSSKVGFEPDTVRLDSGSTTTDPFSHKNLDF</sequence>
<accession>A0A914C777</accession>
<reference evidence="3" key="1">
    <citation type="submission" date="2022-11" db="UniProtKB">
        <authorList>
            <consortium name="WormBaseParasite"/>
        </authorList>
    </citation>
    <scope>IDENTIFICATION</scope>
</reference>